<evidence type="ECO:0000313" key="1">
    <source>
        <dbReference type="EMBL" id="VBB18198.1"/>
    </source>
</evidence>
<gene>
    <name evidence="1" type="ORF">YASMINEVIRUS_661</name>
</gene>
<protein>
    <submittedName>
        <fullName evidence="1">Uncharacterized protein</fullName>
    </submittedName>
</protein>
<proteinExistence type="predicted"/>
<accession>A0A5K0U846</accession>
<keyword evidence="2" id="KW-1185">Reference proteome</keyword>
<dbReference type="Proteomes" id="UP000594342">
    <property type="component" value="Unassembled WGS sequence"/>
</dbReference>
<dbReference type="EMBL" id="UPSH01000001">
    <property type="protein sequence ID" value="VBB18198.1"/>
    <property type="molecule type" value="Genomic_DNA"/>
</dbReference>
<name>A0A5K0U846_9VIRU</name>
<organism evidence="1 2">
    <name type="scientific">Yasminevirus sp. GU-2018</name>
    <dbReference type="NCBI Taxonomy" id="2420051"/>
    <lineage>
        <taxon>Viruses</taxon>
        <taxon>Varidnaviria</taxon>
        <taxon>Bamfordvirae</taxon>
        <taxon>Nucleocytoviricota</taxon>
        <taxon>Megaviricetes</taxon>
        <taxon>Imitervirales</taxon>
        <taxon>Mimiviridae</taxon>
        <taxon>Klosneuvirinae</taxon>
        <taxon>Yasminevirus</taxon>
        <taxon>Yasminevirus saudimassiliense</taxon>
    </lineage>
</organism>
<sequence>MANRYAVLGTDCDDDDERQIDYANESVSKSTPGDKKVTNESSAKELLTIDDIDCGDSKANGSSEGTYYLTGSQANQVSETDNKTINELDVIDDTTLRQRYSELIKTHRHLFTRDRLASLWDSWRAVAPVIPGAYTAKLIQLRSFVLDPDQTELILHDRSPRSRFEYHTLCSALRLEHVSLEHNVPPVIKKEPKVVDEDVGWKVVGRSHKAVKDASNGRDDKKNTDHYPTKYRDFSRKEPGFESFASNKERARYARDAEEKEKLKTMVITKPPNWCWEFTSVSKEQRQIDEEKLRARVEKHKEFVNKLRAQHCTNCNASAVSTALYSSKTLPGFYCELCINDTKFSEHQFKYEVGRAFH</sequence>
<reference evidence="1 2" key="1">
    <citation type="submission" date="2018-10" db="EMBL/GenBank/DDBJ databases">
        <authorList>
            <consortium name="IHU Genomes"/>
        </authorList>
    </citation>
    <scope>NUCLEOTIDE SEQUENCE [LARGE SCALE GENOMIC DNA]</scope>
    <source>
        <strain evidence="1 2">A1</strain>
    </source>
</reference>
<comment type="caution">
    <text evidence="1">The sequence shown here is derived from an EMBL/GenBank/DDBJ whole genome shotgun (WGS) entry which is preliminary data.</text>
</comment>
<evidence type="ECO:0000313" key="2">
    <source>
        <dbReference type="Proteomes" id="UP000594342"/>
    </source>
</evidence>